<reference evidence="1 2" key="1">
    <citation type="journal article" date="2021" name="Int. J. Syst. Evol. Microbiol.">
        <title>Reticulibacter mediterranei gen. nov., sp. nov., within the new family Reticulibacteraceae fam. nov., and Ktedonospora formicarum gen. nov., sp. nov., Ktedonobacter robiniae sp. nov., Dictyobacter formicarum sp. nov. and Dictyobacter arantiisoli sp. nov., belonging to the class Ktedonobacteria.</title>
        <authorList>
            <person name="Yabe S."/>
            <person name="Zheng Y."/>
            <person name="Wang C.M."/>
            <person name="Sakai Y."/>
            <person name="Abe K."/>
            <person name="Yokota A."/>
            <person name="Donadio S."/>
            <person name="Cavaletti L."/>
            <person name="Monciardini P."/>
        </authorList>
    </citation>
    <scope>NUCLEOTIDE SEQUENCE [LARGE SCALE GENOMIC DNA]</scope>
    <source>
        <strain evidence="1 2">SOSP1-30</strain>
    </source>
</reference>
<dbReference type="Proteomes" id="UP000654345">
    <property type="component" value="Unassembled WGS sequence"/>
</dbReference>
<accession>A0ABQ3UII0</accession>
<keyword evidence="2" id="KW-1185">Reference proteome</keyword>
<organism evidence="1 2">
    <name type="scientific">Ktedonobacter robiniae</name>
    <dbReference type="NCBI Taxonomy" id="2778365"/>
    <lineage>
        <taxon>Bacteria</taxon>
        <taxon>Bacillati</taxon>
        <taxon>Chloroflexota</taxon>
        <taxon>Ktedonobacteria</taxon>
        <taxon>Ktedonobacterales</taxon>
        <taxon>Ktedonobacteraceae</taxon>
        <taxon>Ktedonobacter</taxon>
    </lineage>
</organism>
<comment type="caution">
    <text evidence="1">The sequence shown here is derived from an EMBL/GenBank/DDBJ whole genome shotgun (WGS) entry which is preliminary data.</text>
</comment>
<name>A0ABQ3UII0_9CHLR</name>
<proteinExistence type="predicted"/>
<protein>
    <submittedName>
        <fullName evidence="1">Uncharacterized protein</fullName>
    </submittedName>
</protein>
<sequence>MLDTLMGQFLPELGEVFFNLFCSYAFAPEHTRSMCNVYYRRLSQFMACHLFWSQPARVIHATIFGSDNSPRM</sequence>
<dbReference type="EMBL" id="BNJG01000001">
    <property type="protein sequence ID" value="GHO52513.1"/>
    <property type="molecule type" value="Genomic_DNA"/>
</dbReference>
<evidence type="ECO:0000313" key="2">
    <source>
        <dbReference type="Proteomes" id="UP000654345"/>
    </source>
</evidence>
<evidence type="ECO:0000313" key="1">
    <source>
        <dbReference type="EMBL" id="GHO52513.1"/>
    </source>
</evidence>
<gene>
    <name evidence="1" type="ORF">KSB_09880</name>
</gene>